<feature type="signal peptide" evidence="1">
    <location>
        <begin position="1"/>
        <end position="31"/>
    </location>
</feature>
<organism evidence="2 3">
    <name type="scientific">Dorcoceras hygrometricum</name>
    <dbReference type="NCBI Taxonomy" id="472368"/>
    <lineage>
        <taxon>Eukaryota</taxon>
        <taxon>Viridiplantae</taxon>
        <taxon>Streptophyta</taxon>
        <taxon>Embryophyta</taxon>
        <taxon>Tracheophyta</taxon>
        <taxon>Spermatophyta</taxon>
        <taxon>Magnoliopsida</taxon>
        <taxon>eudicotyledons</taxon>
        <taxon>Gunneridae</taxon>
        <taxon>Pentapetalae</taxon>
        <taxon>asterids</taxon>
        <taxon>lamiids</taxon>
        <taxon>Lamiales</taxon>
        <taxon>Gesneriaceae</taxon>
        <taxon>Didymocarpoideae</taxon>
        <taxon>Trichosporeae</taxon>
        <taxon>Loxocarpinae</taxon>
        <taxon>Dorcoceras</taxon>
    </lineage>
</organism>
<dbReference type="GO" id="GO:0048731">
    <property type="term" value="P:system development"/>
    <property type="evidence" value="ECO:0007669"/>
    <property type="project" value="InterPro"/>
</dbReference>
<evidence type="ECO:0000313" key="2">
    <source>
        <dbReference type="EMBL" id="KZV19538.1"/>
    </source>
</evidence>
<dbReference type="PANTHER" id="PTHR34545">
    <property type="entry name" value="CLAVATA3/ESR (CLE)-RELATED PROTEIN 22"/>
    <property type="match status" value="1"/>
</dbReference>
<dbReference type="Proteomes" id="UP000250235">
    <property type="component" value="Unassembled WGS sequence"/>
</dbReference>
<evidence type="ECO:0000256" key="1">
    <source>
        <dbReference type="SAM" id="SignalP"/>
    </source>
</evidence>
<dbReference type="OrthoDB" id="1080769at2759"/>
<dbReference type="EMBL" id="KV016685">
    <property type="protein sequence ID" value="KZV19538.1"/>
    <property type="molecule type" value="Genomic_DNA"/>
</dbReference>
<dbReference type="InterPro" id="IPR033249">
    <property type="entry name" value="CLE_plant"/>
</dbReference>
<dbReference type="PANTHER" id="PTHR34545:SF7">
    <property type="entry name" value="CLAVATA3_ESR (CLE)-RELATED PROTEIN 16"/>
    <property type="match status" value="1"/>
</dbReference>
<reference evidence="2 3" key="1">
    <citation type="journal article" date="2015" name="Proc. Natl. Acad. Sci. U.S.A.">
        <title>The resurrection genome of Boea hygrometrica: A blueprint for survival of dehydration.</title>
        <authorList>
            <person name="Xiao L."/>
            <person name="Yang G."/>
            <person name="Zhang L."/>
            <person name="Yang X."/>
            <person name="Zhao S."/>
            <person name="Ji Z."/>
            <person name="Zhou Q."/>
            <person name="Hu M."/>
            <person name="Wang Y."/>
            <person name="Chen M."/>
            <person name="Xu Y."/>
            <person name="Jin H."/>
            <person name="Xiao X."/>
            <person name="Hu G."/>
            <person name="Bao F."/>
            <person name="Hu Y."/>
            <person name="Wan P."/>
            <person name="Li L."/>
            <person name="Deng X."/>
            <person name="Kuang T."/>
            <person name="Xiang C."/>
            <person name="Zhu J.K."/>
            <person name="Oliver M.J."/>
            <person name="He Y."/>
        </authorList>
    </citation>
    <scope>NUCLEOTIDE SEQUENCE [LARGE SCALE GENOMIC DNA]</scope>
    <source>
        <strain evidence="3">cv. XS01</strain>
    </source>
</reference>
<dbReference type="AlphaFoldDB" id="A0A2Z7AD54"/>
<protein>
    <submittedName>
        <fullName evidence="2">Clavata3/esr-related 16</fullName>
    </submittedName>
</protein>
<name>A0A2Z7AD54_9LAMI</name>
<feature type="chain" id="PRO_5016465947" evidence="1">
    <location>
        <begin position="32"/>
        <end position="95"/>
    </location>
</feature>
<accession>A0A2Z7AD54</accession>
<proteinExistence type="predicted"/>
<gene>
    <name evidence="2" type="ORF">F511_06400</name>
</gene>
<keyword evidence="1" id="KW-0732">Signal</keyword>
<keyword evidence="3" id="KW-1185">Reference proteome</keyword>
<sequence length="95" mass="10788">MRVNSNSRARIIVFSLAFLLISTLQVCLTFAEKIDNISNPVKWSPARKSRFFKTASYHARTSGPSSQMAGIHPKNDDFYDEEKRLIHTGPNPLHN</sequence>
<evidence type="ECO:0000313" key="3">
    <source>
        <dbReference type="Proteomes" id="UP000250235"/>
    </source>
</evidence>